<dbReference type="EMBL" id="CP000393">
    <property type="protein sequence ID" value="ABG50944.1"/>
    <property type="molecule type" value="Genomic_DNA"/>
</dbReference>
<evidence type="ECO:0000313" key="1">
    <source>
        <dbReference type="EMBL" id="ABG50944.1"/>
    </source>
</evidence>
<dbReference type="RefSeq" id="WP_011611319.1">
    <property type="nucleotide sequence ID" value="NC_008312.1"/>
</dbReference>
<dbReference type="AlphaFoldDB" id="Q114Y0"/>
<reference evidence="1" key="1">
    <citation type="submission" date="2006-06" db="EMBL/GenBank/DDBJ databases">
        <title>Complete sequence of Trichodesmium erythraeum IMS101.</title>
        <authorList>
            <consortium name="US DOE Joint Genome Institute"/>
            <person name="Copeland A."/>
            <person name="Lucas S."/>
            <person name="Lapidus A."/>
            <person name="Barry K."/>
            <person name="Detter J.C."/>
            <person name="Glavina del Rio T."/>
            <person name="Hammon N."/>
            <person name="Israni S."/>
            <person name="Dalin E."/>
            <person name="Tice H."/>
            <person name="Pitluck S."/>
            <person name="Kiss H."/>
            <person name="Munk A.C."/>
            <person name="Brettin T."/>
            <person name="Bruce D."/>
            <person name="Han C."/>
            <person name="Tapia R."/>
            <person name="Gilna P."/>
            <person name="Schmutz J."/>
            <person name="Larimer F."/>
            <person name="Land M."/>
            <person name="Hauser L."/>
            <person name="Kyrpides N."/>
            <person name="Kim E."/>
            <person name="Richardson P."/>
        </authorList>
    </citation>
    <scope>NUCLEOTIDE SEQUENCE [LARGE SCALE GENOMIC DNA]</scope>
    <source>
        <strain evidence="1">IMS101</strain>
    </source>
</reference>
<dbReference type="STRING" id="203124.Tery_1673"/>
<protein>
    <submittedName>
        <fullName evidence="1">Uncharacterized protein</fullName>
    </submittedName>
</protein>
<dbReference type="KEGG" id="ter:Tery_1673"/>
<gene>
    <name evidence="1" type="ordered locus">Tery_1673</name>
</gene>
<dbReference type="eggNOG" id="COG5464">
    <property type="taxonomic scope" value="Bacteria"/>
</dbReference>
<proteinExistence type="predicted"/>
<dbReference type="OrthoDB" id="509960at2"/>
<organism evidence="1">
    <name type="scientific">Trichodesmium erythraeum (strain IMS101)</name>
    <dbReference type="NCBI Taxonomy" id="203124"/>
    <lineage>
        <taxon>Bacteria</taxon>
        <taxon>Bacillati</taxon>
        <taxon>Cyanobacteriota</taxon>
        <taxon>Cyanophyceae</taxon>
        <taxon>Oscillatoriophycideae</taxon>
        <taxon>Oscillatoriales</taxon>
        <taxon>Microcoleaceae</taxon>
        <taxon>Trichodesmium</taxon>
    </lineage>
</organism>
<name>Q114Y0_TRIEI</name>
<dbReference type="HOGENOM" id="CLU_059541_1_0_3"/>
<accession>Q114Y0</accession>
<sequence>MTIQLQDKFAKQYLKELLSPFGQVEISRELAGEGRQADIYFSPASKPPISSLNLGILSKILLSDCLIETFRHKLTLNEVRNCLLKLFYIQSELQREATENQELINEIDLPSLLIIATATSEKLINSFGFQLNPVNQITGVYISPVGWKTNLIVINQLPILPETLWLRILDKGKTQESAILELVDLSPENYLRNRALGQVSIWRNRL</sequence>